<dbReference type="Gene3D" id="1.20.1280.290">
    <property type="match status" value="2"/>
</dbReference>
<gene>
    <name evidence="2" type="ORF">SAMN05660359_03493</name>
</gene>
<dbReference type="OrthoDB" id="5183257at2"/>
<dbReference type="AlphaFoldDB" id="A0A1I5H6L3"/>
<name>A0A1I5H6L3_9ACTN</name>
<evidence type="ECO:0000313" key="2">
    <source>
        <dbReference type="EMBL" id="SFO43904.1"/>
    </source>
</evidence>
<keyword evidence="1" id="KW-1133">Transmembrane helix</keyword>
<reference evidence="3" key="1">
    <citation type="submission" date="2016-10" db="EMBL/GenBank/DDBJ databases">
        <authorList>
            <person name="Varghese N."/>
            <person name="Submissions S."/>
        </authorList>
    </citation>
    <scope>NUCLEOTIDE SEQUENCE [LARGE SCALE GENOMIC DNA]</scope>
    <source>
        <strain evidence="3">DSM 43161</strain>
    </source>
</reference>
<keyword evidence="3" id="KW-1185">Reference proteome</keyword>
<dbReference type="EMBL" id="FOWE01000008">
    <property type="protein sequence ID" value="SFO43904.1"/>
    <property type="molecule type" value="Genomic_DNA"/>
</dbReference>
<keyword evidence="1" id="KW-0812">Transmembrane</keyword>
<evidence type="ECO:0008006" key="4">
    <source>
        <dbReference type="Google" id="ProtNLM"/>
    </source>
</evidence>
<feature type="transmembrane region" description="Helical" evidence="1">
    <location>
        <begin position="61"/>
        <end position="80"/>
    </location>
</feature>
<protein>
    <recommendedName>
        <fullName evidence="4">PQ loop repeat-containing protein</fullName>
    </recommendedName>
</protein>
<keyword evidence="1" id="KW-0472">Membrane</keyword>
<evidence type="ECO:0000256" key="1">
    <source>
        <dbReference type="SAM" id="Phobius"/>
    </source>
</evidence>
<dbReference type="RefSeq" id="WP_075014770.1">
    <property type="nucleotide sequence ID" value="NZ_FOWE01000008.1"/>
</dbReference>
<evidence type="ECO:0000313" key="3">
    <source>
        <dbReference type="Proteomes" id="UP000183642"/>
    </source>
</evidence>
<feature type="transmembrane region" description="Helical" evidence="1">
    <location>
        <begin position="36"/>
        <end position="54"/>
    </location>
</feature>
<accession>A0A1I5H6L3</accession>
<sequence length="196" mass="20054">MLTVLGLAAAILSTTVLWPQVRLSCLQRRTRGLPPAAAWLTVALNVHWLVFALLAGNPVQALTHVVVGAGNTAVLGALLLTRPELRTARALRANASDAAVAAVLGAVAGVAGVAAAVLPPLRLLRDRAQDTSGISPARWGLAASSLAWTAYGAGTGETVIWLSAGLDAVCALAVCALLQTRRPAVVVARRRVLAAA</sequence>
<feature type="transmembrane region" description="Helical" evidence="1">
    <location>
        <begin position="100"/>
        <end position="124"/>
    </location>
</feature>
<proteinExistence type="predicted"/>
<dbReference type="Proteomes" id="UP000183642">
    <property type="component" value="Unassembled WGS sequence"/>
</dbReference>
<organism evidence="2 3">
    <name type="scientific">Geodermatophilus obscurus</name>
    <dbReference type="NCBI Taxonomy" id="1861"/>
    <lineage>
        <taxon>Bacteria</taxon>
        <taxon>Bacillati</taxon>
        <taxon>Actinomycetota</taxon>
        <taxon>Actinomycetes</taxon>
        <taxon>Geodermatophilales</taxon>
        <taxon>Geodermatophilaceae</taxon>
        <taxon>Geodermatophilus</taxon>
    </lineage>
</organism>
<feature type="transmembrane region" description="Helical" evidence="1">
    <location>
        <begin position="159"/>
        <end position="180"/>
    </location>
</feature>